<name>A0ABM7VFD2_9BACT</name>
<dbReference type="RefSeq" id="WP_338396917.1">
    <property type="nucleotide sequence ID" value="NZ_AP025292.1"/>
</dbReference>
<keyword evidence="4" id="KW-0472">Membrane</keyword>
<evidence type="ECO:0000259" key="5">
    <source>
        <dbReference type="SMART" id="SM00563"/>
    </source>
</evidence>
<dbReference type="GO" id="GO:0016746">
    <property type="term" value="F:acyltransferase activity"/>
    <property type="evidence" value="ECO:0007669"/>
    <property type="project" value="UniProtKB-KW"/>
</dbReference>
<gene>
    <name evidence="6" type="primary">plsC</name>
    <name evidence="6" type="ORF">PEPS_19110</name>
</gene>
<reference evidence="6 7" key="1">
    <citation type="submission" date="2021-12" db="EMBL/GenBank/DDBJ databases">
        <title>Genome sequencing of bacteria with rrn-lacking chromosome and rrn-plasmid.</title>
        <authorList>
            <person name="Anda M."/>
            <person name="Iwasaki W."/>
        </authorList>
    </citation>
    <scope>NUCLEOTIDE SEQUENCE [LARGE SCALE GENOMIC DNA]</scope>
    <source>
        <strain evidence="6 7">NBRC 101262</strain>
    </source>
</reference>
<dbReference type="PANTHER" id="PTHR10434">
    <property type="entry name" value="1-ACYL-SN-GLYCEROL-3-PHOSPHATE ACYLTRANSFERASE"/>
    <property type="match status" value="1"/>
</dbReference>
<keyword evidence="4" id="KW-0812">Transmembrane</keyword>
<keyword evidence="7" id="KW-1185">Reference proteome</keyword>
<feature type="transmembrane region" description="Helical" evidence="4">
    <location>
        <begin position="7"/>
        <end position="33"/>
    </location>
</feature>
<dbReference type="EMBL" id="AP025292">
    <property type="protein sequence ID" value="BDC99630.1"/>
    <property type="molecule type" value="Genomic_DNA"/>
</dbReference>
<dbReference type="Pfam" id="PF01553">
    <property type="entry name" value="Acyltransferase"/>
    <property type="match status" value="1"/>
</dbReference>
<keyword evidence="2" id="KW-0808">Transferase</keyword>
<comment type="pathway">
    <text evidence="1">Lipid metabolism.</text>
</comment>
<protein>
    <submittedName>
        <fullName evidence="6">1-acyl-sn-glycerol-3-phosphate acyltransferase</fullName>
    </submittedName>
</protein>
<dbReference type="Proteomes" id="UP001354989">
    <property type="component" value="Chromosome"/>
</dbReference>
<evidence type="ECO:0000256" key="2">
    <source>
        <dbReference type="ARBA" id="ARBA00022679"/>
    </source>
</evidence>
<sequence length="249" mass="27686">MIKNKIFTALGFGSFALLMVLFLPCFAVLSYFPAGQKWGLRLYRVWGKYSLFMAGVPTKVIWRGKERLAKGQNAVIVANHSSFLDIPVLGSGPMLTTFLGKHELTKVPIFGYIYRRFSIVVKRGSMSSAKQAIAMCKEVVNKGQNVAIFPEGTITKNPPMMGTFKDGAFIVAIDTQVPLVPVSMPYSWKILPRDKASVHVHESLMIIHDPIPTKGLTHDDIPRLKEEIKALLAADLKAYNKEAYLSKEA</sequence>
<evidence type="ECO:0000313" key="6">
    <source>
        <dbReference type="EMBL" id="BDC99630.1"/>
    </source>
</evidence>
<evidence type="ECO:0000313" key="7">
    <source>
        <dbReference type="Proteomes" id="UP001354989"/>
    </source>
</evidence>
<evidence type="ECO:0000256" key="3">
    <source>
        <dbReference type="ARBA" id="ARBA00023315"/>
    </source>
</evidence>
<dbReference type="InterPro" id="IPR002123">
    <property type="entry name" value="Plipid/glycerol_acylTrfase"/>
</dbReference>
<dbReference type="SUPFAM" id="SSF69593">
    <property type="entry name" value="Glycerol-3-phosphate (1)-acyltransferase"/>
    <property type="match status" value="1"/>
</dbReference>
<dbReference type="PANTHER" id="PTHR10434:SF66">
    <property type="entry name" value="PHOSPHOLIPID_GLYCEROL ACYLTRANSFERASE DOMAIN-CONTAINING PROTEIN"/>
    <property type="match status" value="1"/>
</dbReference>
<feature type="domain" description="Phospholipid/glycerol acyltransferase" evidence="5">
    <location>
        <begin position="74"/>
        <end position="187"/>
    </location>
</feature>
<keyword evidence="3 6" id="KW-0012">Acyltransferase</keyword>
<dbReference type="SMART" id="SM00563">
    <property type="entry name" value="PlsC"/>
    <property type="match status" value="1"/>
</dbReference>
<dbReference type="CDD" id="cd07989">
    <property type="entry name" value="LPLAT_AGPAT-like"/>
    <property type="match status" value="1"/>
</dbReference>
<proteinExistence type="predicted"/>
<keyword evidence="4" id="KW-1133">Transmembrane helix</keyword>
<evidence type="ECO:0000256" key="1">
    <source>
        <dbReference type="ARBA" id="ARBA00005189"/>
    </source>
</evidence>
<evidence type="ECO:0000256" key="4">
    <source>
        <dbReference type="SAM" id="Phobius"/>
    </source>
</evidence>
<organism evidence="6 7">
    <name type="scientific">Persicobacter psychrovividus</name>
    <dbReference type="NCBI Taxonomy" id="387638"/>
    <lineage>
        <taxon>Bacteria</taxon>
        <taxon>Pseudomonadati</taxon>
        <taxon>Bacteroidota</taxon>
        <taxon>Cytophagia</taxon>
        <taxon>Cytophagales</taxon>
        <taxon>Persicobacteraceae</taxon>
        <taxon>Persicobacter</taxon>
    </lineage>
</organism>
<accession>A0ABM7VFD2</accession>